<name>A0A2T5VFA9_9HYPH</name>
<organism evidence="3 4">
    <name type="scientific">Breoghania corrubedonensis</name>
    <dbReference type="NCBI Taxonomy" id="665038"/>
    <lineage>
        <taxon>Bacteria</taxon>
        <taxon>Pseudomonadati</taxon>
        <taxon>Pseudomonadota</taxon>
        <taxon>Alphaproteobacteria</taxon>
        <taxon>Hyphomicrobiales</taxon>
        <taxon>Stappiaceae</taxon>
        <taxon>Breoghania</taxon>
    </lineage>
</organism>
<dbReference type="PANTHER" id="PTHR35146:SF1">
    <property type="entry name" value="UPF0178 PROTEIN YAII"/>
    <property type="match status" value="1"/>
</dbReference>
<comment type="caution">
    <text evidence="3">The sequence shown here is derived from an EMBL/GenBank/DDBJ whole genome shotgun (WGS) entry which is preliminary data.</text>
</comment>
<dbReference type="PANTHER" id="PTHR35146">
    <property type="entry name" value="UPF0178 PROTEIN YAII"/>
    <property type="match status" value="1"/>
</dbReference>
<dbReference type="EMBL" id="QAYG01000001">
    <property type="protein sequence ID" value="PTW62438.1"/>
    <property type="molecule type" value="Genomic_DNA"/>
</dbReference>
<dbReference type="InterPro" id="IPR003791">
    <property type="entry name" value="UPF0178"/>
</dbReference>
<dbReference type="Pfam" id="PF02639">
    <property type="entry name" value="DUF188"/>
    <property type="match status" value="1"/>
</dbReference>
<dbReference type="NCBIfam" id="NF001095">
    <property type="entry name" value="PRK00124.1"/>
    <property type="match status" value="1"/>
</dbReference>
<dbReference type="Proteomes" id="UP000244081">
    <property type="component" value="Unassembled WGS sequence"/>
</dbReference>
<evidence type="ECO:0000313" key="3">
    <source>
        <dbReference type="EMBL" id="PTW62438.1"/>
    </source>
</evidence>
<evidence type="ECO:0000256" key="1">
    <source>
        <dbReference type="ARBA" id="ARBA00008522"/>
    </source>
</evidence>
<reference evidence="3 4" key="1">
    <citation type="submission" date="2018-04" db="EMBL/GenBank/DDBJ databases">
        <title>Genomic Encyclopedia of Archaeal and Bacterial Type Strains, Phase II (KMG-II): from individual species to whole genera.</title>
        <authorList>
            <person name="Goeker M."/>
        </authorList>
    </citation>
    <scope>NUCLEOTIDE SEQUENCE [LARGE SCALE GENOMIC DNA]</scope>
    <source>
        <strain evidence="3 4">DSM 23382</strain>
    </source>
</reference>
<evidence type="ECO:0000256" key="2">
    <source>
        <dbReference type="HAMAP-Rule" id="MF_00489"/>
    </source>
</evidence>
<evidence type="ECO:0000313" key="4">
    <source>
        <dbReference type="Proteomes" id="UP000244081"/>
    </source>
</evidence>
<dbReference type="HAMAP" id="MF_00489">
    <property type="entry name" value="UPF0178"/>
    <property type="match status" value="1"/>
</dbReference>
<protein>
    <recommendedName>
        <fullName evidence="2">UPF0178 protein C8N35_101481</fullName>
    </recommendedName>
</protein>
<proteinExistence type="inferred from homology"/>
<comment type="similarity">
    <text evidence="1 2">Belongs to the UPF0178 family.</text>
</comment>
<gene>
    <name evidence="3" type="ORF">C8N35_101481</name>
</gene>
<sequence length="157" mass="16976">MSATASQAPQIYVDADACTVKAEVVRVGERHGLVMHFVANQWMRLDDSPLVKRVIVPEGPDAADDWIADAITACDICITNDIPLASRCLEKGARVLGQSGKPFDSASIGMAMAMRDLNRHLREIGEIGGGGRPVSRKDRSDFLSALENMVQAIKRDG</sequence>
<accession>A0A2T5VFA9</accession>
<dbReference type="AlphaFoldDB" id="A0A2T5VFA9"/>
<keyword evidence="4" id="KW-1185">Reference proteome</keyword>
<dbReference type="RefSeq" id="WP_245926630.1">
    <property type="nucleotide sequence ID" value="NZ_QAYG01000001.1"/>
</dbReference>